<accession>A0AAV4LC29</accession>
<name>A0AAV4LC29_9BACL</name>
<gene>
    <name evidence="1" type="ORF">DNHGIG_08640</name>
</gene>
<sequence>MSFTIRTVKKDDIPSLCHLMYELTGHEISFEDMENRLQFIDDSPFDFLYVCEDHDTILGLLGLVSVRI</sequence>
<organism evidence="1 2">
    <name type="scientific">Collibacillus ludicampi</name>
    <dbReference type="NCBI Taxonomy" id="2771369"/>
    <lineage>
        <taxon>Bacteria</taxon>
        <taxon>Bacillati</taxon>
        <taxon>Bacillota</taxon>
        <taxon>Bacilli</taxon>
        <taxon>Bacillales</taxon>
        <taxon>Alicyclobacillaceae</taxon>
        <taxon>Collibacillus</taxon>
    </lineage>
</organism>
<dbReference type="InterPro" id="IPR016181">
    <property type="entry name" value="Acyl_CoA_acyltransferase"/>
</dbReference>
<evidence type="ECO:0000313" key="2">
    <source>
        <dbReference type="Proteomes" id="UP001057291"/>
    </source>
</evidence>
<reference evidence="1" key="1">
    <citation type="journal article" date="2023" name="Int. J. Syst. Evol. Microbiol.">
        <title>Collibacillus ludicampi gen. nov., sp. nov., a new soil bacterium of the family Alicyclobacillaceae.</title>
        <authorList>
            <person name="Jojima T."/>
            <person name="Ioku Y."/>
            <person name="Fukuta Y."/>
            <person name="Shirasaka N."/>
            <person name="Matsumura Y."/>
            <person name="Mori M."/>
        </authorList>
    </citation>
    <scope>NUCLEOTIDE SEQUENCE</scope>
    <source>
        <strain evidence="1">TP075</strain>
    </source>
</reference>
<dbReference type="AlphaFoldDB" id="A0AAV4LC29"/>
<protein>
    <recommendedName>
        <fullName evidence="3">GNAT family N-acetyltransferase</fullName>
    </recommendedName>
</protein>
<dbReference type="EMBL" id="BOQE01000001">
    <property type="protein sequence ID" value="GIM45315.1"/>
    <property type="molecule type" value="Genomic_DNA"/>
</dbReference>
<comment type="caution">
    <text evidence="1">The sequence shown here is derived from an EMBL/GenBank/DDBJ whole genome shotgun (WGS) entry which is preliminary data.</text>
</comment>
<dbReference type="Proteomes" id="UP001057291">
    <property type="component" value="Unassembled WGS sequence"/>
</dbReference>
<dbReference type="Gene3D" id="3.40.630.30">
    <property type="match status" value="1"/>
</dbReference>
<keyword evidence="2" id="KW-1185">Reference proteome</keyword>
<evidence type="ECO:0000313" key="1">
    <source>
        <dbReference type="EMBL" id="GIM45315.1"/>
    </source>
</evidence>
<proteinExistence type="predicted"/>
<evidence type="ECO:0008006" key="3">
    <source>
        <dbReference type="Google" id="ProtNLM"/>
    </source>
</evidence>
<dbReference type="SUPFAM" id="SSF55729">
    <property type="entry name" value="Acyl-CoA N-acyltransferases (Nat)"/>
    <property type="match status" value="1"/>
</dbReference>